<feature type="chain" id="PRO_5020957558" evidence="2">
    <location>
        <begin position="28"/>
        <end position="188"/>
    </location>
</feature>
<dbReference type="AlphaFoldDB" id="A0A4P9WRE4"/>
<organism evidence="3 4">
    <name type="scientific">Caulochytrium protostelioides</name>
    <dbReference type="NCBI Taxonomy" id="1555241"/>
    <lineage>
        <taxon>Eukaryota</taxon>
        <taxon>Fungi</taxon>
        <taxon>Fungi incertae sedis</taxon>
        <taxon>Chytridiomycota</taxon>
        <taxon>Chytridiomycota incertae sedis</taxon>
        <taxon>Chytridiomycetes</taxon>
        <taxon>Caulochytriales</taxon>
        <taxon>Caulochytriaceae</taxon>
        <taxon>Caulochytrium</taxon>
    </lineage>
</organism>
<gene>
    <name evidence="3" type="ORF">CAUPRSCDRAFT_13074</name>
</gene>
<dbReference type="Proteomes" id="UP000268535">
    <property type="component" value="Unassembled WGS sequence"/>
</dbReference>
<dbReference type="EMBL" id="ML012550">
    <property type="protein sequence ID" value="RKO95202.1"/>
    <property type="molecule type" value="Genomic_DNA"/>
</dbReference>
<name>A0A4P9WRE4_9FUNG</name>
<feature type="region of interest" description="Disordered" evidence="1">
    <location>
        <begin position="133"/>
        <end position="153"/>
    </location>
</feature>
<keyword evidence="2" id="KW-0732">Signal</keyword>
<feature type="compositionally biased region" description="Polar residues" evidence="1">
    <location>
        <begin position="136"/>
        <end position="150"/>
    </location>
</feature>
<evidence type="ECO:0000313" key="3">
    <source>
        <dbReference type="EMBL" id="RKO95202.1"/>
    </source>
</evidence>
<accession>A0A4P9WRE4</accession>
<sequence>MLIFIPGHAGLLPFLIQAFLLCLVVTALPPGDRRNRSPGDVPEQAGRNPQSHEHPAATTAGWTGQYPPFDLTEYDPGVHCPHESSPNGGGATWGLVPTIDAAAELDPTPGQEYPVAVPNYDPLTNTANYMAVPPTGESQGGSSENPQNPQEYFGYQNRNPFAPSYLSSGFLSLPSIFKFLSFNSILVS</sequence>
<reference evidence="4" key="1">
    <citation type="journal article" date="2018" name="Nat. Microbiol.">
        <title>Leveraging single-cell genomics to expand the fungal tree of life.</title>
        <authorList>
            <person name="Ahrendt S.R."/>
            <person name="Quandt C.A."/>
            <person name="Ciobanu D."/>
            <person name="Clum A."/>
            <person name="Salamov A."/>
            <person name="Andreopoulos B."/>
            <person name="Cheng J.F."/>
            <person name="Woyke T."/>
            <person name="Pelin A."/>
            <person name="Henrissat B."/>
            <person name="Reynolds N.K."/>
            <person name="Benny G.L."/>
            <person name="Smith M.E."/>
            <person name="James T.Y."/>
            <person name="Grigoriev I.V."/>
        </authorList>
    </citation>
    <scope>NUCLEOTIDE SEQUENCE [LARGE SCALE GENOMIC DNA]</scope>
    <source>
        <strain evidence="4">ATCC 52028</strain>
    </source>
</reference>
<evidence type="ECO:0000256" key="1">
    <source>
        <dbReference type="SAM" id="MobiDB-lite"/>
    </source>
</evidence>
<protein>
    <submittedName>
        <fullName evidence="3">Uncharacterized protein</fullName>
    </submittedName>
</protein>
<proteinExistence type="predicted"/>
<feature type="signal peptide" evidence="2">
    <location>
        <begin position="1"/>
        <end position="27"/>
    </location>
</feature>
<feature type="region of interest" description="Disordered" evidence="1">
    <location>
        <begin position="31"/>
        <end position="68"/>
    </location>
</feature>
<evidence type="ECO:0000313" key="4">
    <source>
        <dbReference type="Proteomes" id="UP000268535"/>
    </source>
</evidence>
<evidence type="ECO:0000256" key="2">
    <source>
        <dbReference type="SAM" id="SignalP"/>
    </source>
</evidence>